<comment type="subcellular location">
    <subcellularLocation>
        <location evidence="2">Cytoplasm</location>
    </subcellularLocation>
</comment>
<evidence type="ECO:0000256" key="1">
    <source>
        <dbReference type="ARBA" id="ARBA00005686"/>
    </source>
</evidence>
<dbReference type="AlphaFoldDB" id="A0A4Y3WH44"/>
<dbReference type="EC" id="2.3.1.-" evidence="2"/>
<protein>
    <recommendedName>
        <fullName evidence="2">RTX toxin-activating lysine-acyltransferase</fullName>
        <ecNumber evidence="2">2.3.1.-</ecNumber>
    </recommendedName>
</protein>
<comment type="function">
    <text evidence="2">Involved in fatty acylation of protoxin at internal lysine residues, thereby converting it to the active toxin.</text>
</comment>
<comment type="similarity">
    <text evidence="1 2">Belongs to the RTX toxin acyltransferase family.</text>
</comment>
<gene>
    <name evidence="3" type="ORF">NWI01_30410</name>
</gene>
<evidence type="ECO:0000313" key="4">
    <source>
        <dbReference type="Proteomes" id="UP000318825"/>
    </source>
</evidence>
<keyword evidence="2" id="KW-0012">Acyltransferase</keyword>
<dbReference type="Proteomes" id="UP000318825">
    <property type="component" value="Unassembled WGS sequence"/>
</dbReference>
<sequence>MVFASRKEQQGSQLVGALMWAKVSPDVDCKIREQIRSGVLPVRLKSNEWSRDDIVWLLDVIAPTKSLATRLVAEIGRDRFGNTPVNAHPLLKSLIDSKALRDLGAEPMSGTNGEHEPSNQ</sequence>
<evidence type="ECO:0000256" key="2">
    <source>
        <dbReference type="RuleBase" id="RU368102"/>
    </source>
</evidence>
<dbReference type="EMBL" id="BJNF01000090">
    <property type="protein sequence ID" value="GEC17149.1"/>
    <property type="molecule type" value="Genomic_DNA"/>
</dbReference>
<keyword evidence="2" id="KW-0204">Cytolysis</keyword>
<proteinExistence type="inferred from homology"/>
<dbReference type="GO" id="GO:0005737">
    <property type="term" value="C:cytoplasm"/>
    <property type="evidence" value="ECO:0007669"/>
    <property type="project" value="UniProtKB-SubCell"/>
</dbReference>
<evidence type="ECO:0000313" key="3">
    <source>
        <dbReference type="EMBL" id="GEC17149.1"/>
    </source>
</evidence>
<dbReference type="GO" id="GO:0031640">
    <property type="term" value="P:killing of cells of another organism"/>
    <property type="evidence" value="ECO:0007669"/>
    <property type="project" value="UniProtKB-KW"/>
</dbReference>
<organism evidence="3 4">
    <name type="scientific">Nitrobacter winogradskyi</name>
    <name type="common">Nitrobacter agilis</name>
    <dbReference type="NCBI Taxonomy" id="913"/>
    <lineage>
        <taxon>Bacteria</taxon>
        <taxon>Pseudomonadati</taxon>
        <taxon>Pseudomonadota</taxon>
        <taxon>Alphaproteobacteria</taxon>
        <taxon>Hyphomicrobiales</taxon>
        <taxon>Nitrobacteraceae</taxon>
        <taxon>Nitrobacter</taxon>
    </lineage>
</organism>
<dbReference type="InterPro" id="IPR003996">
    <property type="entry name" value="RTX_toxin-activating_protC_bac"/>
</dbReference>
<reference evidence="3 4" key="1">
    <citation type="submission" date="2019-06" db="EMBL/GenBank/DDBJ databases">
        <title>Whole genome shotgun sequence of Nitrobacter winogradskyi NBRC 14297.</title>
        <authorList>
            <person name="Hosoyama A."/>
            <person name="Uohara A."/>
            <person name="Ohji S."/>
            <person name="Ichikawa N."/>
        </authorList>
    </citation>
    <scope>NUCLEOTIDE SEQUENCE [LARGE SCALE GENOMIC DNA]</scope>
    <source>
        <strain evidence="3 4">NBRC 14297</strain>
    </source>
</reference>
<accession>A0A4Y3WH44</accession>
<comment type="caution">
    <text evidence="3">The sequence shown here is derived from an EMBL/GenBank/DDBJ whole genome shotgun (WGS) entry which is preliminary data.</text>
</comment>
<keyword evidence="2" id="KW-0808">Transferase</keyword>
<dbReference type="GO" id="GO:0016746">
    <property type="term" value="F:acyltransferase activity"/>
    <property type="evidence" value="ECO:0007669"/>
    <property type="project" value="UniProtKB-UniRule"/>
</dbReference>
<dbReference type="Pfam" id="PF02794">
    <property type="entry name" value="HlyC"/>
    <property type="match status" value="1"/>
</dbReference>
<name>A0A4Y3WH44_NITWI</name>
<keyword evidence="2" id="KW-0963">Cytoplasm</keyword>
<dbReference type="GO" id="GO:0009404">
    <property type="term" value="P:toxin metabolic process"/>
    <property type="evidence" value="ECO:0007669"/>
    <property type="project" value="UniProtKB-UniRule"/>
</dbReference>